<evidence type="ECO:0000313" key="3">
    <source>
        <dbReference type="Proteomes" id="UP000032427"/>
    </source>
</evidence>
<dbReference type="InterPro" id="IPR007345">
    <property type="entry name" value="Polysacch_pyruvyl_Trfase"/>
</dbReference>
<dbReference type="PATRIC" id="fig|80852.17.peg.173"/>
<keyword evidence="2" id="KW-0808">Transferase</keyword>
<keyword evidence="3" id="KW-1185">Reference proteome</keyword>
<dbReference type="GO" id="GO:0016740">
    <property type="term" value="F:transferase activity"/>
    <property type="evidence" value="ECO:0007669"/>
    <property type="project" value="UniProtKB-KW"/>
</dbReference>
<dbReference type="KEGG" id="awd:AWOD_I_0168"/>
<dbReference type="AlphaFoldDB" id="A0A090IM15"/>
<dbReference type="PANTHER" id="PTHR36836:SF1">
    <property type="entry name" value="COLANIC ACID BIOSYNTHESIS PROTEIN WCAK"/>
    <property type="match status" value="1"/>
</dbReference>
<reference evidence="3" key="1">
    <citation type="submission" date="2014-09" db="EMBL/GenBank/DDBJ databases">
        <authorList>
            <person name="Hjerde E."/>
        </authorList>
    </citation>
    <scope>NUCLEOTIDE SEQUENCE [LARGE SCALE GENOMIC DNA]</scope>
    <source>
        <strain evidence="3">06/09/139</strain>
    </source>
</reference>
<evidence type="ECO:0000259" key="1">
    <source>
        <dbReference type="Pfam" id="PF04230"/>
    </source>
</evidence>
<name>A0A090IM15_9GAMM</name>
<dbReference type="HOGENOM" id="CLU_741661_0_0_6"/>
<accession>A0A090IM15</accession>
<dbReference type="Proteomes" id="UP000032427">
    <property type="component" value="Chromosome 1"/>
</dbReference>
<organism evidence="2 3">
    <name type="scientific">Aliivibrio wodanis</name>
    <dbReference type="NCBI Taxonomy" id="80852"/>
    <lineage>
        <taxon>Bacteria</taxon>
        <taxon>Pseudomonadati</taxon>
        <taxon>Pseudomonadota</taxon>
        <taxon>Gammaproteobacteria</taxon>
        <taxon>Vibrionales</taxon>
        <taxon>Vibrionaceae</taxon>
        <taxon>Aliivibrio</taxon>
    </lineage>
</organism>
<dbReference type="NCBIfam" id="NF007452">
    <property type="entry name" value="PRK10017.1"/>
    <property type="match status" value="1"/>
</dbReference>
<dbReference type="STRING" id="80852.AWOD_I_0168"/>
<protein>
    <submittedName>
        <fullName evidence="2">Colanic acid biosynthesis protein</fullName>
        <ecNumber evidence="2">2.-.-.-</ecNumber>
    </submittedName>
</protein>
<dbReference type="EC" id="2.-.-.-" evidence="2"/>
<dbReference type="OrthoDB" id="3199616at2"/>
<gene>
    <name evidence="2" type="primary">wcaK</name>
    <name evidence="2" type="ORF">AWOD_I_0168</name>
</gene>
<dbReference type="GeneID" id="28539698"/>
<proteinExistence type="predicted"/>
<dbReference type="EMBL" id="LN554846">
    <property type="protein sequence ID" value="CED70263.1"/>
    <property type="molecule type" value="Genomic_DNA"/>
</dbReference>
<sequence length="425" mass="47504">MKSKKILLVGNHTCANRGDGAILRGLLCVLEHAFPDVELTTVSRFPGASSYLLGRTVIQDPLVVKPYASSKAKIQSIKQFIGDRFMPSVLNAQLKQHSILKHISLPKHYQAYLELIEEYDLVIQVGGSFFVDLYGDKQFEHPLLALLANKPTVLLGHSVGPFSRKSFTNIGQTIFSQVAGTLVRESISLNELHQLGIHDSPKLRLASDTAWLVNTKLNNDIQSLAVERYCSSKNKKIAITVRDLAPFDKRLGVTQNEYEELYIELCNRLISRGYDIIAVSMCTGLDGYHKDDRMIALNIQKKLQQPEKMTVVMDELNDVEIGAILGECDLTIGTRLHSAIISMRFETPAIAVYYEHKSKGIMNALGYPERSIGIKDLDGIETTRVIDDILANQSIIRKELKEKVQQQGDSTTQAIVEMLQPLLDK</sequence>
<dbReference type="PANTHER" id="PTHR36836">
    <property type="entry name" value="COLANIC ACID BIOSYNTHESIS PROTEIN WCAK"/>
    <property type="match status" value="1"/>
</dbReference>
<dbReference type="Pfam" id="PF04230">
    <property type="entry name" value="PS_pyruv_trans"/>
    <property type="match status" value="1"/>
</dbReference>
<feature type="domain" description="Polysaccharide pyruvyl transferase" evidence="1">
    <location>
        <begin position="16"/>
        <end position="356"/>
    </location>
</feature>
<evidence type="ECO:0000313" key="2">
    <source>
        <dbReference type="EMBL" id="CED70263.1"/>
    </source>
</evidence>